<accession>A0AAE0Y873</accession>
<sequence>MWMLIGPSSHRITLVFRPLSPSLNKDDFGSSTWQGRLSRSGSGHLGGLQTYLGGDLLVSSRLNPVSRPPSNDKPMIGHTRGPSLATRGRSRDVAAMVVSPLKDSATSGLIVYVCFY</sequence>
<dbReference type="Proteomes" id="UP001283361">
    <property type="component" value="Unassembled WGS sequence"/>
</dbReference>
<keyword evidence="2" id="KW-1185">Reference proteome</keyword>
<gene>
    <name evidence="1" type="ORF">RRG08_059264</name>
</gene>
<name>A0AAE0Y873_9GAST</name>
<comment type="caution">
    <text evidence="1">The sequence shown here is derived from an EMBL/GenBank/DDBJ whole genome shotgun (WGS) entry which is preliminary data.</text>
</comment>
<reference evidence="1" key="1">
    <citation type="journal article" date="2023" name="G3 (Bethesda)">
        <title>A reference genome for the long-term kleptoplast-retaining sea slug Elysia crispata morphotype clarki.</title>
        <authorList>
            <person name="Eastman K.E."/>
            <person name="Pendleton A.L."/>
            <person name="Shaikh M.A."/>
            <person name="Suttiyut T."/>
            <person name="Ogas R."/>
            <person name="Tomko P."/>
            <person name="Gavelis G."/>
            <person name="Widhalm J.R."/>
            <person name="Wisecaver J.H."/>
        </authorList>
    </citation>
    <scope>NUCLEOTIDE SEQUENCE</scope>
    <source>
        <strain evidence="1">ECLA1</strain>
    </source>
</reference>
<evidence type="ECO:0000313" key="2">
    <source>
        <dbReference type="Proteomes" id="UP001283361"/>
    </source>
</evidence>
<dbReference type="EMBL" id="JAWDGP010006692">
    <property type="protein sequence ID" value="KAK3736736.1"/>
    <property type="molecule type" value="Genomic_DNA"/>
</dbReference>
<dbReference type="AlphaFoldDB" id="A0AAE0Y873"/>
<protein>
    <submittedName>
        <fullName evidence="1">Uncharacterized protein</fullName>
    </submittedName>
</protein>
<organism evidence="1 2">
    <name type="scientific">Elysia crispata</name>
    <name type="common">lettuce slug</name>
    <dbReference type="NCBI Taxonomy" id="231223"/>
    <lineage>
        <taxon>Eukaryota</taxon>
        <taxon>Metazoa</taxon>
        <taxon>Spiralia</taxon>
        <taxon>Lophotrochozoa</taxon>
        <taxon>Mollusca</taxon>
        <taxon>Gastropoda</taxon>
        <taxon>Heterobranchia</taxon>
        <taxon>Euthyneura</taxon>
        <taxon>Panpulmonata</taxon>
        <taxon>Sacoglossa</taxon>
        <taxon>Placobranchoidea</taxon>
        <taxon>Plakobranchidae</taxon>
        <taxon>Elysia</taxon>
    </lineage>
</organism>
<proteinExistence type="predicted"/>
<evidence type="ECO:0000313" key="1">
    <source>
        <dbReference type="EMBL" id="KAK3736736.1"/>
    </source>
</evidence>